<dbReference type="GO" id="GO:0004176">
    <property type="term" value="F:ATP-dependent peptidase activity"/>
    <property type="evidence" value="ECO:0007669"/>
    <property type="project" value="InterPro"/>
</dbReference>
<dbReference type="GO" id="GO:0009368">
    <property type="term" value="C:endopeptidase Clp complex"/>
    <property type="evidence" value="ECO:0007669"/>
    <property type="project" value="TreeGrafter"/>
</dbReference>
<dbReference type="AlphaFoldDB" id="A0A508ANB9"/>
<dbReference type="OrthoDB" id="9806592at2"/>
<evidence type="ECO:0000313" key="9">
    <source>
        <dbReference type="Proteomes" id="UP000318212"/>
    </source>
</evidence>
<dbReference type="InterPro" id="IPR001907">
    <property type="entry name" value="ClpP"/>
</dbReference>
<dbReference type="InterPro" id="IPR029045">
    <property type="entry name" value="ClpP/crotonase-like_dom_sf"/>
</dbReference>
<dbReference type="CDD" id="cd07016">
    <property type="entry name" value="S14_ClpP_1"/>
    <property type="match status" value="1"/>
</dbReference>
<evidence type="ECO:0000256" key="5">
    <source>
        <dbReference type="ARBA" id="ARBA00022825"/>
    </source>
</evidence>
<dbReference type="Pfam" id="PF00574">
    <property type="entry name" value="CLP_protease"/>
    <property type="match status" value="1"/>
</dbReference>
<evidence type="ECO:0000256" key="1">
    <source>
        <dbReference type="ARBA" id="ARBA00007039"/>
    </source>
</evidence>
<dbReference type="PRINTS" id="PR00127">
    <property type="entry name" value="CLPPROTEASEP"/>
</dbReference>
<dbReference type="GO" id="GO:0051117">
    <property type="term" value="F:ATPase binding"/>
    <property type="evidence" value="ECO:0007669"/>
    <property type="project" value="TreeGrafter"/>
</dbReference>
<keyword evidence="3 8" id="KW-0645">Protease</keyword>
<protein>
    <recommendedName>
        <fullName evidence="6">ATP-dependent Clp protease proteolytic subunit</fullName>
    </recommendedName>
</protein>
<evidence type="ECO:0000313" key="8">
    <source>
        <dbReference type="EMBL" id="TQD51259.1"/>
    </source>
</evidence>
<evidence type="ECO:0000256" key="7">
    <source>
        <dbReference type="SAM" id="MobiDB-lite"/>
    </source>
</evidence>
<feature type="compositionally biased region" description="Low complexity" evidence="7">
    <location>
        <begin position="282"/>
        <end position="296"/>
    </location>
</feature>
<proteinExistence type="inferred from homology"/>
<dbReference type="InterPro" id="IPR023562">
    <property type="entry name" value="ClpP/TepA"/>
</dbReference>
<evidence type="ECO:0000256" key="2">
    <source>
        <dbReference type="ARBA" id="ARBA00022490"/>
    </source>
</evidence>
<dbReference type="GO" id="GO:0004252">
    <property type="term" value="F:serine-type endopeptidase activity"/>
    <property type="evidence" value="ECO:0007669"/>
    <property type="project" value="InterPro"/>
</dbReference>
<organism evidence="8 9">
    <name type="scientific">Marilutibacter aestuarii</name>
    <dbReference type="NCBI Taxonomy" id="1706195"/>
    <lineage>
        <taxon>Bacteria</taxon>
        <taxon>Pseudomonadati</taxon>
        <taxon>Pseudomonadota</taxon>
        <taxon>Gammaproteobacteria</taxon>
        <taxon>Lysobacterales</taxon>
        <taxon>Lysobacteraceae</taxon>
        <taxon>Marilutibacter</taxon>
    </lineage>
</organism>
<reference evidence="8 9" key="1">
    <citation type="submission" date="2019-06" db="EMBL/GenBank/DDBJ databases">
        <title>Lysobacter alkalisoli sp. nov. isolated from saline soil.</title>
        <authorList>
            <person name="Sun J.-Q."/>
            <person name="Xu L."/>
        </authorList>
    </citation>
    <scope>NUCLEOTIDE SEQUENCE [LARGE SCALE GENOMIC DNA]</scope>
    <source>
        <strain evidence="8 9">JCM 31130</strain>
    </source>
</reference>
<keyword evidence="2" id="KW-0963">Cytoplasm</keyword>
<dbReference type="PANTHER" id="PTHR10381:SF70">
    <property type="entry name" value="ATP-DEPENDENT CLP PROTEASE PROTEOLYTIC SUBUNIT"/>
    <property type="match status" value="1"/>
</dbReference>
<accession>A0A508ANB9</accession>
<feature type="region of interest" description="Disordered" evidence="7">
    <location>
        <begin position="247"/>
        <end position="296"/>
    </location>
</feature>
<comment type="similarity">
    <text evidence="1 6">Belongs to the peptidase S14 family.</text>
</comment>
<dbReference type="NCBIfam" id="NF045540">
    <property type="entry name" value="scaf_prot_MCP1"/>
    <property type="match status" value="1"/>
</dbReference>
<dbReference type="PANTHER" id="PTHR10381">
    <property type="entry name" value="ATP-DEPENDENT CLP PROTEASE PROTEOLYTIC SUBUNIT"/>
    <property type="match status" value="1"/>
</dbReference>
<dbReference type="Pfam" id="PF25209">
    <property type="entry name" value="Phage_capsid_4"/>
    <property type="match status" value="1"/>
</dbReference>
<dbReference type="Proteomes" id="UP000318212">
    <property type="component" value="Unassembled WGS sequence"/>
</dbReference>
<dbReference type="NCBIfam" id="NF045542">
    <property type="entry name" value="Clp_rel_HeadMat"/>
    <property type="match status" value="1"/>
</dbReference>
<sequence>MRAILGRGGDRRTSAAAAARAVPGRMEVRAEAGDDQAELLIYGNIGESWWEDTVTAKSVVDELGDISASTIVVRINSYGGAVSDGVAIYNALRRKASEGATIDVHIDGIAASIASLIAMAGDTITMPDNTLMMLHAPWGFAHGNSAELREYADVLDTFGKAMATSYARKSGRPASEFEALWASGKDYWYTAAEAVDAGLADEAVDTEAPEEAEEDAAASEAALQRLSARAPQHIAAQLDALLHPRDSRATAAAAAHPTPRSPAAAGTTSPAVSGIHEDIDMPNPTRTAAAEPAANPQNAENPIAALQARNAEIRAIATPHLGHPDVRAYYDEVIAGADPDVTADDVSRRILALIGQGREPMNGNAAVAAGDDDRDKKRQAMALAIDSRLGVTRAAGDNPFRGHTMFELSRACAEAAGVNTRGMDRMEIVASSFTHSTSDFPLLLSDVAHKSLKRGYEESPEVFPLFTRPVTLTDFKPTSLAGLGRFSNLDIVPEGSEYKYGTFNESGSPLRLVTYGKMFSITRQAVINDDLNALADVPRKMGQAAKRTLGNAVFSIFTSNPVMSDGVALFHADHNNLVSPGSTISTTTVDGMRVLMATQKDADGNVVRVPLKFLVVPVGLGGLARTVLESQFEVSGSKNNTTPNIVRNTFEVIEDPRLDAADPAAWYGVADPTFYDGIVVGYLDGRQEPYLESKQGWNVDGTEWKVRLDAAAAAVDHIALAKNPGA</sequence>
<dbReference type="SUPFAM" id="SSF52096">
    <property type="entry name" value="ClpP/crotonase"/>
    <property type="match status" value="1"/>
</dbReference>
<dbReference type="Gene3D" id="3.90.226.10">
    <property type="entry name" value="2-enoyl-CoA Hydratase, Chain A, domain 1"/>
    <property type="match status" value="1"/>
</dbReference>
<evidence type="ECO:0000256" key="4">
    <source>
        <dbReference type="ARBA" id="ARBA00022801"/>
    </source>
</evidence>
<comment type="caution">
    <text evidence="8">The sequence shown here is derived from an EMBL/GenBank/DDBJ whole genome shotgun (WGS) entry which is preliminary data.</text>
</comment>
<evidence type="ECO:0000256" key="6">
    <source>
        <dbReference type="RuleBase" id="RU003567"/>
    </source>
</evidence>
<dbReference type="EMBL" id="VICE01000014">
    <property type="protein sequence ID" value="TQD51259.1"/>
    <property type="molecule type" value="Genomic_DNA"/>
</dbReference>
<keyword evidence="5" id="KW-0720">Serine protease</keyword>
<name>A0A508ANB9_9GAMM</name>
<keyword evidence="4" id="KW-0378">Hydrolase</keyword>
<keyword evidence="9" id="KW-1185">Reference proteome</keyword>
<dbReference type="GO" id="GO:0006515">
    <property type="term" value="P:protein quality control for misfolded or incompletely synthesized proteins"/>
    <property type="evidence" value="ECO:0007669"/>
    <property type="project" value="TreeGrafter"/>
</dbReference>
<gene>
    <name evidence="8" type="ORF">FKV25_02015</name>
</gene>
<feature type="compositionally biased region" description="Low complexity" evidence="7">
    <location>
        <begin position="249"/>
        <end position="265"/>
    </location>
</feature>
<evidence type="ECO:0000256" key="3">
    <source>
        <dbReference type="ARBA" id="ARBA00022670"/>
    </source>
</evidence>